<keyword evidence="7" id="KW-0472">Membrane</keyword>
<evidence type="ECO:0000313" key="10">
    <source>
        <dbReference type="Proteomes" id="UP000018837"/>
    </source>
</evidence>
<dbReference type="InterPro" id="IPR004358">
    <property type="entry name" value="Sig_transdc_His_kin-like_C"/>
</dbReference>
<accession>W2C4L1</accession>
<feature type="transmembrane region" description="Helical" evidence="7">
    <location>
        <begin position="9"/>
        <end position="28"/>
    </location>
</feature>
<evidence type="ECO:0000256" key="7">
    <source>
        <dbReference type="SAM" id="Phobius"/>
    </source>
</evidence>
<organism evidence="9 10">
    <name type="scientific">Tannerella sp. oral taxon BU063 isolate Cell 2</name>
    <dbReference type="NCBI Taxonomy" id="1411148"/>
    <lineage>
        <taxon>Bacteria</taxon>
        <taxon>Pseudomonadati</taxon>
        <taxon>Bacteroidota</taxon>
        <taxon>Bacteroidia</taxon>
        <taxon>Bacteroidales</taxon>
        <taxon>Tannerellaceae</taxon>
        <taxon>Tannerella</taxon>
    </lineage>
</organism>
<evidence type="ECO:0000256" key="3">
    <source>
        <dbReference type="ARBA" id="ARBA00022553"/>
    </source>
</evidence>
<evidence type="ECO:0000256" key="4">
    <source>
        <dbReference type="ARBA" id="ARBA00022679"/>
    </source>
</evidence>
<dbReference type="InterPro" id="IPR036890">
    <property type="entry name" value="HATPase_C_sf"/>
</dbReference>
<dbReference type="InterPro" id="IPR036097">
    <property type="entry name" value="HisK_dim/P_sf"/>
</dbReference>
<evidence type="ECO:0000256" key="5">
    <source>
        <dbReference type="ARBA" id="ARBA00022777"/>
    </source>
</evidence>
<evidence type="ECO:0000256" key="2">
    <source>
        <dbReference type="ARBA" id="ARBA00012438"/>
    </source>
</evidence>
<dbReference type="InterPro" id="IPR003594">
    <property type="entry name" value="HATPase_dom"/>
</dbReference>
<feature type="transmembrane region" description="Helical" evidence="7">
    <location>
        <begin position="213"/>
        <end position="235"/>
    </location>
</feature>
<evidence type="ECO:0000259" key="8">
    <source>
        <dbReference type="PROSITE" id="PS50109"/>
    </source>
</evidence>
<dbReference type="Gene3D" id="3.30.565.10">
    <property type="entry name" value="Histidine kinase-like ATPase, C-terminal domain"/>
    <property type="match status" value="1"/>
</dbReference>
<dbReference type="CDD" id="cd00075">
    <property type="entry name" value="HATPase"/>
    <property type="match status" value="1"/>
</dbReference>
<dbReference type="Proteomes" id="UP000018837">
    <property type="component" value="Unassembled WGS sequence"/>
</dbReference>
<keyword evidence="5 9" id="KW-0418">Kinase</keyword>
<sequence length="470" mass="53130">MDIRKFKRAVTAILLGITALFVFNLFYLKGLADALHDEAARVVMACVESADSKELQLRLQKRRADPSVKHSAILIEKKKDNDSIVTMRNASIGEKRTTVVTVVPAESPYIELEQLAREVRTSIHQQLDASYPVDLQALDSLIDAELRVRGMALRVFRTEIVDERTGHVLQASFPHSMKRPTFKHVAIYSFNPERHYVYRVFLPSLTGVIVRQMAGILFSTLLLMVLLALSFRFLIRTVMQQRTLEEMKDDLTNNMTHELKTPIAAAYSAVDALLNYRQGEDPSKRAQYLQLCLDQLSHLSGLVEQILDMSLERRRKQELHREPVSIRALFERLTRLYSLRAGRPVHFLTEVAPDDLTLQADPELLSQAIGNLIDNAIKYSPGEPEITLWAGCEGAFYAVTVSDRGCGIPSASVGRIFDKFYRVPAGDRHDVKGYGLGLYHVRQIVERHGGRITVSPRPRGGSIFKIEIPR</sequence>
<dbReference type="SMART" id="SM00388">
    <property type="entry name" value="HisKA"/>
    <property type="match status" value="1"/>
</dbReference>
<dbReference type="AlphaFoldDB" id="W2C4L1"/>
<dbReference type="CDD" id="cd00082">
    <property type="entry name" value="HisKA"/>
    <property type="match status" value="1"/>
</dbReference>
<dbReference type="EMBL" id="AYUF01000423">
    <property type="protein sequence ID" value="ETK02003.1"/>
    <property type="molecule type" value="Genomic_DNA"/>
</dbReference>
<keyword evidence="7" id="KW-1133">Transmembrane helix</keyword>
<keyword evidence="7" id="KW-0812">Transmembrane</keyword>
<dbReference type="SMART" id="SM00387">
    <property type="entry name" value="HATPase_c"/>
    <property type="match status" value="1"/>
</dbReference>
<dbReference type="PRINTS" id="PR00344">
    <property type="entry name" value="BCTRLSENSOR"/>
</dbReference>
<comment type="caution">
    <text evidence="9">The sequence shown here is derived from an EMBL/GenBank/DDBJ whole genome shotgun (WGS) entry which is preliminary data.</text>
</comment>
<evidence type="ECO:0000256" key="6">
    <source>
        <dbReference type="ARBA" id="ARBA00023012"/>
    </source>
</evidence>
<reference evidence="9 10" key="1">
    <citation type="submission" date="2013-11" db="EMBL/GenBank/DDBJ databases">
        <title>Single cell genomics of uncultured Tannerella BU063 (oral taxon 286).</title>
        <authorList>
            <person name="Beall C.J."/>
            <person name="Campbell A.G."/>
            <person name="Griffen A.L."/>
            <person name="Podar M."/>
            <person name="Leys E.J."/>
        </authorList>
    </citation>
    <scope>NUCLEOTIDE SEQUENCE [LARGE SCALE GENOMIC DNA]</scope>
    <source>
        <strain evidence="9">Cell 2</strain>
    </source>
</reference>
<feature type="domain" description="Histidine kinase" evidence="8">
    <location>
        <begin position="254"/>
        <end position="470"/>
    </location>
</feature>
<protein>
    <recommendedName>
        <fullName evidence="2">histidine kinase</fullName>
        <ecNumber evidence="2">2.7.13.3</ecNumber>
    </recommendedName>
</protein>
<dbReference type="Pfam" id="PF00512">
    <property type="entry name" value="HisKA"/>
    <property type="match status" value="1"/>
</dbReference>
<dbReference type="SUPFAM" id="SSF55874">
    <property type="entry name" value="ATPase domain of HSP90 chaperone/DNA topoisomerase II/histidine kinase"/>
    <property type="match status" value="1"/>
</dbReference>
<dbReference type="EC" id="2.7.13.3" evidence="2"/>
<dbReference type="InterPro" id="IPR050736">
    <property type="entry name" value="Sensor_HK_Regulatory"/>
</dbReference>
<dbReference type="GO" id="GO:0000155">
    <property type="term" value="F:phosphorelay sensor kinase activity"/>
    <property type="evidence" value="ECO:0007669"/>
    <property type="project" value="InterPro"/>
</dbReference>
<dbReference type="PANTHER" id="PTHR43711:SF31">
    <property type="entry name" value="HISTIDINE KINASE"/>
    <property type="match status" value="1"/>
</dbReference>
<comment type="catalytic activity">
    <reaction evidence="1">
        <text>ATP + protein L-histidine = ADP + protein N-phospho-L-histidine.</text>
        <dbReference type="EC" id="2.7.13.3"/>
    </reaction>
</comment>
<evidence type="ECO:0000256" key="1">
    <source>
        <dbReference type="ARBA" id="ARBA00000085"/>
    </source>
</evidence>
<keyword evidence="4" id="KW-0808">Transferase</keyword>
<dbReference type="InterPro" id="IPR003661">
    <property type="entry name" value="HisK_dim/P_dom"/>
</dbReference>
<dbReference type="PANTHER" id="PTHR43711">
    <property type="entry name" value="TWO-COMPONENT HISTIDINE KINASE"/>
    <property type="match status" value="1"/>
</dbReference>
<evidence type="ECO:0000313" key="9">
    <source>
        <dbReference type="EMBL" id="ETK02003.1"/>
    </source>
</evidence>
<keyword evidence="6" id="KW-0902">Two-component regulatory system</keyword>
<dbReference type="PATRIC" id="fig|1411148.3.peg.1027"/>
<dbReference type="PROSITE" id="PS50109">
    <property type="entry name" value="HIS_KIN"/>
    <property type="match status" value="1"/>
</dbReference>
<dbReference type="SUPFAM" id="SSF47384">
    <property type="entry name" value="Homodimeric domain of signal transducing histidine kinase"/>
    <property type="match status" value="1"/>
</dbReference>
<dbReference type="Pfam" id="PF02518">
    <property type="entry name" value="HATPase_c"/>
    <property type="match status" value="1"/>
</dbReference>
<dbReference type="InterPro" id="IPR005467">
    <property type="entry name" value="His_kinase_dom"/>
</dbReference>
<keyword evidence="3" id="KW-0597">Phosphoprotein</keyword>
<gene>
    <name evidence="9" type="ORF">N425_06805</name>
</gene>
<name>W2C4L1_9BACT</name>
<dbReference type="Gene3D" id="1.10.287.130">
    <property type="match status" value="1"/>
</dbReference>
<proteinExistence type="predicted"/>